<dbReference type="InterPro" id="IPR013320">
    <property type="entry name" value="ConA-like_dom_sf"/>
</dbReference>
<evidence type="ECO:0000313" key="4">
    <source>
        <dbReference type="EMBL" id="OGY54694.1"/>
    </source>
</evidence>
<dbReference type="AlphaFoldDB" id="A0A1G1YQX1"/>
<proteinExistence type="predicted"/>
<keyword evidence="2" id="KW-1015">Disulfide bond</keyword>
<name>A0A1G1YQX1_9BACT</name>
<dbReference type="Proteomes" id="UP000176512">
    <property type="component" value="Unassembled WGS sequence"/>
</dbReference>
<accession>A0A1G1YQX1</accession>
<comment type="caution">
    <text evidence="4">The sequence shown here is derived from an EMBL/GenBank/DDBJ whole genome shotgun (WGS) entry which is preliminary data.</text>
</comment>
<feature type="domain" description="Laminin G" evidence="3">
    <location>
        <begin position="352"/>
        <end position="565"/>
    </location>
</feature>
<dbReference type="SMART" id="SM00560">
    <property type="entry name" value="LamGL"/>
    <property type="match status" value="4"/>
</dbReference>
<dbReference type="InterPro" id="IPR001791">
    <property type="entry name" value="Laminin_G"/>
</dbReference>
<sequence length="963" mass="102230">MYANNGTNYVNGKLDEVRVSSTARSAEWIEASYLNQKDSSTFVAYAAEEFALDPVAYWTFDDPINATTTAVYDESTNNHDGLVKNGATWTNAGKFSGALSLDGTDDYAEVADSATLDFIDTDDLAVSGWFYRDLATTDDTILAKRNGIVNTDTGYILYLDDSTDKLTFEVSDGTDEYQLESATTFTATGWNHFEVIWDENSAANSEIYINGKADSATDTGTIVNVGDFTNALTLAIGAESDAGNPFDGLLDDLKIYRYARSAAEVLNDYNRGLAVRLGDAPEYSGNAPVGWWNFDAGSINNQDTTLKGCWNFNEASGSALDCSGNGNTGSITGATRTNINGVLGESSIATNSALSFDGSGDWVDVGSGTTLAPSAVSVSAWIKTTSTAEMFVVSKKGRTHGGWHAYSLYVGSPSAGKVAARIQQSSAPAFIDFNTTTTVHDGNWHYITLTFGTDFIGRIYIDGVLSATSSSGSAIYYHNLTSIAYIGASRYCAAGNDCAADTTESSFVGTIDEVRIYNRALSASEVYSHYLSGRAKDKGVSSSTTLANNNDGQLNGPTWRRASDCKVGKCLEFDGTNDYVNAGDPAGGELDFSTGDFSIAGWALADVDNQGDNIIAKRAATGNGFEILSDATDGSLNFAATSCSNVDAGATLTFNDNVWHHFVVARSGTTVATYLDGLPGATGTCSADLSSTASFYIGAQSDGTNFWDGRIDDVRAFNYALSQKQIMQIYNRAKPVAHYKFDEGAGITAYDESDYNNDGTLTNFPTDGTNWVTGKFGKALALATDDYISAADSNSTSITGSATISAWIYRSTTGTEQTIVGKWDETTAANKKSYRLFLDSSNKLALSLSDDGTDTDSTTTQDTATLTDTGAWHHVEAVYTSGASPSVVLYLDGKTAAATTTGTLPQSIHDNASLLYTGAHQGTSAVGNFWGGRLDDIRLYNYARSAAEVLVDYNGGLAASFGN</sequence>
<dbReference type="InterPro" id="IPR006558">
    <property type="entry name" value="LamG-like"/>
</dbReference>
<organism evidence="4 5">
    <name type="scientific">Candidatus Buchananbacteria bacterium RIFCSPLOWO2_01_FULL_46_12</name>
    <dbReference type="NCBI Taxonomy" id="1797546"/>
    <lineage>
        <taxon>Bacteria</taxon>
        <taxon>Candidatus Buchananiibacteriota</taxon>
    </lineage>
</organism>
<dbReference type="Pfam" id="PF13385">
    <property type="entry name" value="Laminin_G_3"/>
    <property type="match status" value="4"/>
</dbReference>
<evidence type="ECO:0000259" key="3">
    <source>
        <dbReference type="PROSITE" id="PS50025"/>
    </source>
</evidence>
<reference evidence="4 5" key="1">
    <citation type="journal article" date="2016" name="Nat. Commun.">
        <title>Thousands of microbial genomes shed light on interconnected biogeochemical processes in an aquifer system.</title>
        <authorList>
            <person name="Anantharaman K."/>
            <person name="Brown C.T."/>
            <person name="Hug L.A."/>
            <person name="Sharon I."/>
            <person name="Castelle C.J."/>
            <person name="Probst A.J."/>
            <person name="Thomas B.C."/>
            <person name="Singh A."/>
            <person name="Wilkins M.J."/>
            <person name="Karaoz U."/>
            <person name="Brodie E.L."/>
            <person name="Williams K.H."/>
            <person name="Hubbard S.S."/>
            <person name="Banfield J.F."/>
        </authorList>
    </citation>
    <scope>NUCLEOTIDE SEQUENCE [LARGE SCALE GENOMIC DNA]</scope>
</reference>
<protein>
    <recommendedName>
        <fullName evidence="3">Laminin G domain-containing protein</fullName>
    </recommendedName>
</protein>
<evidence type="ECO:0000256" key="1">
    <source>
        <dbReference type="ARBA" id="ARBA00022729"/>
    </source>
</evidence>
<evidence type="ECO:0000256" key="2">
    <source>
        <dbReference type="ARBA" id="ARBA00023157"/>
    </source>
</evidence>
<dbReference type="Gene3D" id="2.60.120.200">
    <property type="match status" value="5"/>
</dbReference>
<dbReference type="PANTHER" id="PTHR42535:SF2">
    <property type="entry name" value="CHROMOSOME UNDETERMINED SCAFFOLD_146, WHOLE GENOME SHOTGUN SEQUENCE"/>
    <property type="match status" value="1"/>
</dbReference>
<dbReference type="PANTHER" id="PTHR42535">
    <property type="entry name" value="OOKINETE PROTEIN, PUTATIVE-RELATED"/>
    <property type="match status" value="1"/>
</dbReference>
<dbReference type="PROSITE" id="PS50025">
    <property type="entry name" value="LAM_G_DOMAIN"/>
    <property type="match status" value="1"/>
</dbReference>
<keyword evidence="1" id="KW-0732">Signal</keyword>
<dbReference type="EMBL" id="MHIP01000027">
    <property type="protein sequence ID" value="OGY54694.1"/>
    <property type="molecule type" value="Genomic_DNA"/>
</dbReference>
<evidence type="ECO:0000313" key="5">
    <source>
        <dbReference type="Proteomes" id="UP000176512"/>
    </source>
</evidence>
<dbReference type="SUPFAM" id="SSF49899">
    <property type="entry name" value="Concanavalin A-like lectins/glucanases"/>
    <property type="match status" value="4"/>
</dbReference>
<gene>
    <name evidence="4" type="ORF">A3A24_02410</name>
</gene>